<dbReference type="OrthoDB" id="5951059at2759"/>
<keyword evidence="2 5" id="KW-0812">Transmembrane</keyword>
<dbReference type="EMBL" id="MTYJ01000010">
    <property type="protein sequence ID" value="OQV23594.1"/>
    <property type="molecule type" value="Genomic_DNA"/>
</dbReference>
<comment type="caution">
    <text evidence="6">The sequence shown here is derived from an EMBL/GenBank/DDBJ whole genome shotgun (WGS) entry which is preliminary data.</text>
</comment>
<evidence type="ECO:0000256" key="1">
    <source>
        <dbReference type="ARBA" id="ARBA00004370"/>
    </source>
</evidence>
<evidence type="ECO:0000256" key="2">
    <source>
        <dbReference type="ARBA" id="ARBA00022692"/>
    </source>
</evidence>
<comment type="subcellular location">
    <subcellularLocation>
        <location evidence="1">Membrane</location>
    </subcellularLocation>
</comment>
<organism evidence="6 7">
    <name type="scientific">Hypsibius exemplaris</name>
    <name type="common">Freshwater tardigrade</name>
    <dbReference type="NCBI Taxonomy" id="2072580"/>
    <lineage>
        <taxon>Eukaryota</taxon>
        <taxon>Metazoa</taxon>
        <taxon>Ecdysozoa</taxon>
        <taxon>Tardigrada</taxon>
        <taxon>Eutardigrada</taxon>
        <taxon>Parachela</taxon>
        <taxon>Hypsibioidea</taxon>
        <taxon>Hypsibiidae</taxon>
        <taxon>Hypsibius</taxon>
    </lineage>
</organism>
<dbReference type="Proteomes" id="UP000192578">
    <property type="component" value="Unassembled WGS sequence"/>
</dbReference>
<dbReference type="PROSITE" id="PS00237">
    <property type="entry name" value="G_PROTEIN_RECEP_F1_1"/>
    <property type="match status" value="1"/>
</dbReference>
<proteinExistence type="predicted"/>
<evidence type="ECO:0000256" key="5">
    <source>
        <dbReference type="SAM" id="Phobius"/>
    </source>
</evidence>
<sequence>MNNSLSWNNSTVITASVCATVNIIDNCTVWTSPRSQWTNLTVLPLLLCTVVAVLNLYNLAVFRLWPQKEPYLLFHIFLAANAVVAAALSYLSPISRILDWTHPNRWTYKVGMGGLVLIQFTAMVNVAFMGIDRWLSVEFAVQYRNYSSRSRFVVIGLMYLFSILHTAIPMIIYRDCFFALLQSTTGIPLVRSELCHLEFNARTFFFADNYTDPRKDLCDCNGGKVTSSSKSSSTIS</sequence>
<evidence type="ECO:0000256" key="3">
    <source>
        <dbReference type="ARBA" id="ARBA00022989"/>
    </source>
</evidence>
<evidence type="ECO:0000313" key="7">
    <source>
        <dbReference type="Proteomes" id="UP000192578"/>
    </source>
</evidence>
<feature type="transmembrane region" description="Helical" evidence="5">
    <location>
        <begin position="111"/>
        <end position="131"/>
    </location>
</feature>
<keyword evidence="3 5" id="KW-1133">Transmembrane helix</keyword>
<feature type="transmembrane region" description="Helical" evidence="5">
    <location>
        <begin position="40"/>
        <end position="60"/>
    </location>
</feature>
<dbReference type="AlphaFoldDB" id="A0A1W0X859"/>
<reference evidence="7" key="1">
    <citation type="submission" date="2017-01" db="EMBL/GenBank/DDBJ databases">
        <title>Comparative genomics of anhydrobiosis in the tardigrade Hypsibius dujardini.</title>
        <authorList>
            <person name="Yoshida Y."/>
            <person name="Koutsovoulos G."/>
            <person name="Laetsch D."/>
            <person name="Stevens L."/>
            <person name="Kumar S."/>
            <person name="Horikawa D."/>
            <person name="Ishino K."/>
            <person name="Komine S."/>
            <person name="Tomita M."/>
            <person name="Blaxter M."/>
            <person name="Arakawa K."/>
        </authorList>
    </citation>
    <scope>NUCLEOTIDE SEQUENCE [LARGE SCALE GENOMIC DNA]</scope>
    <source>
        <strain evidence="7">Z151</strain>
    </source>
</reference>
<dbReference type="SUPFAM" id="SSF81321">
    <property type="entry name" value="Family A G protein-coupled receptor-like"/>
    <property type="match status" value="1"/>
</dbReference>
<dbReference type="GO" id="GO:0004930">
    <property type="term" value="F:G protein-coupled receptor activity"/>
    <property type="evidence" value="ECO:0007669"/>
    <property type="project" value="InterPro"/>
</dbReference>
<evidence type="ECO:0008006" key="8">
    <source>
        <dbReference type="Google" id="ProtNLM"/>
    </source>
</evidence>
<protein>
    <recommendedName>
        <fullName evidence="8">G-protein coupled receptors family 1 profile domain-containing protein</fullName>
    </recommendedName>
</protein>
<dbReference type="Gene3D" id="1.20.1070.10">
    <property type="entry name" value="Rhodopsin 7-helix transmembrane proteins"/>
    <property type="match status" value="1"/>
</dbReference>
<dbReference type="InterPro" id="IPR000276">
    <property type="entry name" value="GPCR_Rhodpsn"/>
</dbReference>
<feature type="transmembrane region" description="Helical" evidence="5">
    <location>
        <begin position="152"/>
        <end position="173"/>
    </location>
</feature>
<evidence type="ECO:0000256" key="4">
    <source>
        <dbReference type="ARBA" id="ARBA00023136"/>
    </source>
</evidence>
<keyword evidence="7" id="KW-1185">Reference proteome</keyword>
<name>A0A1W0X859_HYPEX</name>
<gene>
    <name evidence="6" type="ORF">BV898_02341</name>
</gene>
<feature type="transmembrane region" description="Helical" evidence="5">
    <location>
        <begin position="72"/>
        <end position="91"/>
    </location>
</feature>
<evidence type="ECO:0000313" key="6">
    <source>
        <dbReference type="EMBL" id="OQV23594.1"/>
    </source>
</evidence>
<accession>A0A1W0X859</accession>
<keyword evidence="4 5" id="KW-0472">Membrane</keyword>
<dbReference type="GO" id="GO:0016020">
    <property type="term" value="C:membrane"/>
    <property type="evidence" value="ECO:0007669"/>
    <property type="project" value="UniProtKB-SubCell"/>
</dbReference>